<keyword evidence="8" id="KW-1185">Reference proteome</keyword>
<dbReference type="PANTHER" id="PTHR24302:SF15">
    <property type="entry name" value="FATTY-ACID PEROXYGENASE"/>
    <property type="match status" value="1"/>
</dbReference>
<evidence type="ECO:0000313" key="8">
    <source>
        <dbReference type="Proteomes" id="UP000749559"/>
    </source>
</evidence>
<dbReference type="EMBL" id="CAIIXF020000006">
    <property type="protein sequence ID" value="CAH1787503.1"/>
    <property type="molecule type" value="Genomic_DNA"/>
</dbReference>
<evidence type="ECO:0000256" key="4">
    <source>
        <dbReference type="ARBA" id="ARBA00023002"/>
    </source>
</evidence>
<dbReference type="Pfam" id="PF00067">
    <property type="entry name" value="p450"/>
    <property type="match status" value="1"/>
</dbReference>
<keyword evidence="6" id="KW-0812">Transmembrane</keyword>
<evidence type="ECO:0000313" key="7">
    <source>
        <dbReference type="EMBL" id="CAH1787503.1"/>
    </source>
</evidence>
<dbReference type="OrthoDB" id="2789670at2759"/>
<dbReference type="PANTHER" id="PTHR24302">
    <property type="entry name" value="CYTOCHROME P450 FAMILY 3"/>
    <property type="match status" value="1"/>
</dbReference>
<dbReference type="AlphaFoldDB" id="A0A8S4P285"/>
<dbReference type="GO" id="GO:0005506">
    <property type="term" value="F:iron ion binding"/>
    <property type="evidence" value="ECO:0007669"/>
    <property type="project" value="InterPro"/>
</dbReference>
<dbReference type="SUPFAM" id="SSF48264">
    <property type="entry name" value="Cytochrome P450"/>
    <property type="match status" value="1"/>
</dbReference>
<keyword evidence="5" id="KW-0408">Iron</keyword>
<protein>
    <submittedName>
        <fullName evidence="7">Uncharacterized protein</fullName>
    </submittedName>
</protein>
<keyword evidence="6" id="KW-0472">Membrane</keyword>
<dbReference type="GO" id="GO:0020037">
    <property type="term" value="F:heme binding"/>
    <property type="evidence" value="ECO:0007669"/>
    <property type="project" value="InterPro"/>
</dbReference>
<gene>
    <name evidence="7" type="ORF">OFUS_LOCUS13187</name>
</gene>
<sequence>KCTLDMVAAVGFGIDAQIQNNPKSEFVPHTAEFFNVSSARVIAALIAIVTPVLGPLVVKSKMGAISAECDAFFKNIMTQAIANKKADSNKNNDFLNIMLKTQDVEDEDKRLSNDVILANAI</sequence>
<dbReference type="GO" id="GO:0008395">
    <property type="term" value="F:steroid hydroxylase activity"/>
    <property type="evidence" value="ECO:0007669"/>
    <property type="project" value="TreeGrafter"/>
</dbReference>
<comment type="caution">
    <text evidence="7">The sequence shown here is derived from an EMBL/GenBank/DDBJ whole genome shotgun (WGS) entry which is preliminary data.</text>
</comment>
<name>A0A8S4P285_OWEFU</name>
<evidence type="ECO:0000256" key="6">
    <source>
        <dbReference type="SAM" id="Phobius"/>
    </source>
</evidence>
<feature type="transmembrane region" description="Helical" evidence="6">
    <location>
        <begin position="38"/>
        <end position="58"/>
    </location>
</feature>
<dbReference type="Proteomes" id="UP000749559">
    <property type="component" value="Unassembled WGS sequence"/>
</dbReference>
<dbReference type="GO" id="GO:0016705">
    <property type="term" value="F:oxidoreductase activity, acting on paired donors, with incorporation or reduction of molecular oxygen"/>
    <property type="evidence" value="ECO:0007669"/>
    <property type="project" value="InterPro"/>
</dbReference>
<evidence type="ECO:0000256" key="2">
    <source>
        <dbReference type="ARBA" id="ARBA00022617"/>
    </source>
</evidence>
<proteinExistence type="inferred from homology"/>
<evidence type="ECO:0000256" key="1">
    <source>
        <dbReference type="ARBA" id="ARBA00010617"/>
    </source>
</evidence>
<evidence type="ECO:0000256" key="3">
    <source>
        <dbReference type="ARBA" id="ARBA00022723"/>
    </source>
</evidence>
<evidence type="ECO:0000256" key="5">
    <source>
        <dbReference type="ARBA" id="ARBA00023004"/>
    </source>
</evidence>
<keyword evidence="4" id="KW-0560">Oxidoreductase</keyword>
<dbReference type="InterPro" id="IPR001128">
    <property type="entry name" value="Cyt_P450"/>
</dbReference>
<accession>A0A8S4P285</accession>
<organism evidence="7 8">
    <name type="scientific">Owenia fusiformis</name>
    <name type="common">Polychaete worm</name>
    <dbReference type="NCBI Taxonomy" id="6347"/>
    <lineage>
        <taxon>Eukaryota</taxon>
        <taxon>Metazoa</taxon>
        <taxon>Spiralia</taxon>
        <taxon>Lophotrochozoa</taxon>
        <taxon>Annelida</taxon>
        <taxon>Polychaeta</taxon>
        <taxon>Sedentaria</taxon>
        <taxon>Canalipalpata</taxon>
        <taxon>Sabellida</taxon>
        <taxon>Oweniida</taxon>
        <taxon>Oweniidae</taxon>
        <taxon>Owenia</taxon>
    </lineage>
</organism>
<feature type="non-terminal residue" evidence="7">
    <location>
        <position position="1"/>
    </location>
</feature>
<keyword evidence="2" id="KW-0349">Heme</keyword>
<keyword evidence="6" id="KW-1133">Transmembrane helix</keyword>
<dbReference type="InterPro" id="IPR036396">
    <property type="entry name" value="Cyt_P450_sf"/>
</dbReference>
<comment type="similarity">
    <text evidence="1">Belongs to the cytochrome P450 family.</text>
</comment>
<reference evidence="7" key="1">
    <citation type="submission" date="2022-03" db="EMBL/GenBank/DDBJ databases">
        <authorList>
            <person name="Martin C."/>
        </authorList>
    </citation>
    <scope>NUCLEOTIDE SEQUENCE</scope>
</reference>
<keyword evidence="3" id="KW-0479">Metal-binding</keyword>
<feature type="non-terminal residue" evidence="7">
    <location>
        <position position="121"/>
    </location>
</feature>
<dbReference type="InterPro" id="IPR050705">
    <property type="entry name" value="Cytochrome_P450_3A"/>
</dbReference>
<dbReference type="Gene3D" id="1.10.630.10">
    <property type="entry name" value="Cytochrome P450"/>
    <property type="match status" value="1"/>
</dbReference>